<dbReference type="InterPro" id="IPR000357">
    <property type="entry name" value="HEAT"/>
</dbReference>
<evidence type="ECO:0000256" key="3">
    <source>
        <dbReference type="SAM" id="MobiDB-lite"/>
    </source>
</evidence>
<dbReference type="InterPro" id="IPR021133">
    <property type="entry name" value="HEAT_type_2"/>
</dbReference>
<evidence type="ECO:0000313" key="6">
    <source>
        <dbReference type="Proteomes" id="UP001307889"/>
    </source>
</evidence>
<dbReference type="Pfam" id="PF22956">
    <property type="entry name" value="VPS15-like_hel"/>
    <property type="match status" value="1"/>
</dbReference>
<dbReference type="InterPro" id="IPR051023">
    <property type="entry name" value="PP2A_Regulatory_Subunit_A"/>
</dbReference>
<sequence>MLEIAIDQDSEQKERIVIEALDFLVNHPSSSVRTVLALNFQQFCYMKGRPSKEKLVPTFLKLCRDVDWEVRRRAVENFCHFAFVVSPETRRSILAPAFIQLLEDEDVYVSVPALMILGPFIAMFSDDDLFDQTVFLFHPDPIHYNPLSHDYKCMRSHHDQGIGLDRSLEAHITSMVPLYYFIRCPPKWITSSVLDSIFLEEPSEEEVAYENQKTIVVIRSLNSLKVTLDRLLTGEELAEEAFETDNDSIGVSEDESVATQPADLDDACEKSELATASESSKPEPNLFWLSFGRSEKKEESKKWCDGVTPLPAEEQGGGDADGEAIMVMGRGSDLIEGELVVLDGGDEPGGLDESFVEESADGFDSGVEDGGEDEIIDHLNKVVETEIQKDVVRDDFNTFQYWRDPMPDIEDELKGKDEKLAQSDRQSSRPSYSEVAQAMVAQEISLRPAKLILPPKKPYPKSTSWLDEIFDDDEDDPPRLYKKTKKVAKNECASLGDDDGPAMWDLLSANLSNSAGQNVVPDGLLKSYFNMVNRRPSLSYFCAFSFPSVAKTLGVQHWPALKTFYETLANATHWKTRRTAASYIHELAEFIRDQPSSDDLIPVFHGFMKDIDEVRSAVLTHLNEFIRCLKPTSRCEVLPSITHFLDLDNDRDWRLRDALAKQVLQFVGLFPPSCTCLHLSPVVMSLLFDRVWEVRKSALQLATELVSHVSIDVSLLRSLLAELAEQLAHSPRWRRRQTFVLFCSRLVTESVLSGEMFARDVLPHLLDLSWDRVPNVRITVARALANDIIAQPFFTDSNSPHHEVLIGVVKRLQIDKDRDVRYLALQVHPNVQARIDGYSQKGDMNWHENTDSSECERD</sequence>
<dbReference type="PROSITE" id="PS50077">
    <property type="entry name" value="HEAT_REPEAT"/>
    <property type="match status" value="1"/>
</dbReference>
<gene>
    <name evidence="5" type="ORF">NTJ_10928</name>
</gene>
<name>A0ABN7B110_9HEMI</name>
<dbReference type="Proteomes" id="UP001307889">
    <property type="component" value="Chromosome 9"/>
</dbReference>
<evidence type="ECO:0000259" key="4">
    <source>
        <dbReference type="Pfam" id="PF22956"/>
    </source>
</evidence>
<keyword evidence="6" id="KW-1185">Reference proteome</keyword>
<feature type="repeat" description="HEAT" evidence="2">
    <location>
        <begin position="55"/>
        <end position="92"/>
    </location>
</feature>
<feature type="compositionally biased region" description="Acidic residues" evidence="3">
    <location>
        <begin position="242"/>
        <end position="256"/>
    </location>
</feature>
<reference evidence="5 6" key="1">
    <citation type="submission" date="2023-09" db="EMBL/GenBank/DDBJ databases">
        <title>Nesidiocoris tenuis whole genome shotgun sequence.</title>
        <authorList>
            <person name="Shibata T."/>
            <person name="Shimoda M."/>
            <person name="Kobayashi T."/>
            <person name="Uehara T."/>
        </authorList>
    </citation>
    <scope>NUCLEOTIDE SEQUENCE [LARGE SCALE GENOMIC DNA]</scope>
    <source>
        <strain evidence="5 6">Japan</strain>
    </source>
</reference>
<dbReference type="PANTHER" id="PTHR10648">
    <property type="entry name" value="SERINE/THREONINE-PROTEIN PHOSPHATASE PP2A 65 KDA REGULATORY SUBUNIT"/>
    <property type="match status" value="1"/>
</dbReference>
<feature type="region of interest" description="Disordered" evidence="3">
    <location>
        <begin position="300"/>
        <end position="320"/>
    </location>
</feature>
<dbReference type="EMBL" id="AP028917">
    <property type="protein sequence ID" value="BES98113.1"/>
    <property type="molecule type" value="Genomic_DNA"/>
</dbReference>
<dbReference type="InterPro" id="IPR011989">
    <property type="entry name" value="ARM-like"/>
</dbReference>
<evidence type="ECO:0000256" key="2">
    <source>
        <dbReference type="PROSITE-ProRule" id="PRU00103"/>
    </source>
</evidence>
<dbReference type="InterPro" id="IPR016024">
    <property type="entry name" value="ARM-type_fold"/>
</dbReference>
<dbReference type="SUPFAM" id="SSF48371">
    <property type="entry name" value="ARM repeat"/>
    <property type="match status" value="1"/>
</dbReference>
<protein>
    <submittedName>
        <fullName evidence="5">Regulatory subunit</fullName>
    </submittedName>
</protein>
<keyword evidence="1" id="KW-0677">Repeat</keyword>
<dbReference type="Gene3D" id="1.25.10.10">
    <property type="entry name" value="Leucine-rich Repeat Variant"/>
    <property type="match status" value="2"/>
</dbReference>
<organism evidence="5 6">
    <name type="scientific">Nesidiocoris tenuis</name>
    <dbReference type="NCBI Taxonomy" id="355587"/>
    <lineage>
        <taxon>Eukaryota</taxon>
        <taxon>Metazoa</taxon>
        <taxon>Ecdysozoa</taxon>
        <taxon>Arthropoda</taxon>
        <taxon>Hexapoda</taxon>
        <taxon>Insecta</taxon>
        <taxon>Pterygota</taxon>
        <taxon>Neoptera</taxon>
        <taxon>Paraneoptera</taxon>
        <taxon>Hemiptera</taxon>
        <taxon>Heteroptera</taxon>
        <taxon>Panheteroptera</taxon>
        <taxon>Cimicomorpha</taxon>
        <taxon>Miridae</taxon>
        <taxon>Dicyphina</taxon>
        <taxon>Nesidiocoris</taxon>
    </lineage>
</organism>
<dbReference type="Pfam" id="PF02985">
    <property type="entry name" value="HEAT"/>
    <property type="match status" value="1"/>
</dbReference>
<dbReference type="InterPro" id="IPR055231">
    <property type="entry name" value="2AA_helical"/>
</dbReference>
<evidence type="ECO:0000313" key="5">
    <source>
        <dbReference type="EMBL" id="BES98113.1"/>
    </source>
</evidence>
<proteinExistence type="predicted"/>
<feature type="region of interest" description="Disordered" evidence="3">
    <location>
        <begin position="242"/>
        <end position="262"/>
    </location>
</feature>
<dbReference type="PANTHER" id="PTHR10648:SF1">
    <property type="entry name" value="SERINE_THREONINE-PROTEIN PHOSPHATASE 4 REGULATORY SUBUNIT 1"/>
    <property type="match status" value="1"/>
</dbReference>
<evidence type="ECO:0000256" key="1">
    <source>
        <dbReference type="ARBA" id="ARBA00022737"/>
    </source>
</evidence>
<feature type="domain" description="Phosphatase 2A Regulatory Subunit A helical" evidence="4">
    <location>
        <begin position="612"/>
        <end position="744"/>
    </location>
</feature>
<accession>A0ABN7B110</accession>